<keyword evidence="8" id="KW-0808">Transferase</keyword>
<dbReference type="PATRIC" id="fig|56110.3.peg.117"/>
<dbReference type="SUPFAM" id="SSF56112">
    <property type="entry name" value="Protein kinase-like (PK-like)"/>
    <property type="match status" value="1"/>
</dbReference>
<dbReference type="Proteomes" id="UP000010367">
    <property type="component" value="Chromosome"/>
</dbReference>
<feature type="region of interest" description="Disordered" evidence="5">
    <location>
        <begin position="674"/>
        <end position="702"/>
    </location>
</feature>
<evidence type="ECO:0000256" key="3">
    <source>
        <dbReference type="PROSITE-ProRule" id="PRU00339"/>
    </source>
</evidence>
<keyword evidence="1" id="KW-0677">Repeat</keyword>
<dbReference type="GO" id="GO:0004674">
    <property type="term" value="F:protein serine/threonine kinase activity"/>
    <property type="evidence" value="ECO:0007669"/>
    <property type="project" value="UniProtKB-KW"/>
</dbReference>
<feature type="repeat" description="TPR" evidence="3">
    <location>
        <begin position="402"/>
        <end position="435"/>
    </location>
</feature>
<feature type="repeat" description="TPR" evidence="3">
    <location>
        <begin position="368"/>
        <end position="401"/>
    </location>
</feature>
<dbReference type="InterPro" id="IPR050498">
    <property type="entry name" value="Ycf3"/>
</dbReference>
<dbReference type="Gene3D" id="1.10.510.10">
    <property type="entry name" value="Transferase(Phosphotransferase) domain 1"/>
    <property type="match status" value="1"/>
</dbReference>
<dbReference type="SUPFAM" id="SSF48452">
    <property type="entry name" value="TPR-like"/>
    <property type="match status" value="2"/>
</dbReference>
<evidence type="ECO:0000256" key="6">
    <source>
        <dbReference type="SAM" id="Phobius"/>
    </source>
</evidence>
<dbReference type="PANTHER" id="PTHR44858">
    <property type="entry name" value="TETRATRICOPEPTIDE REPEAT PROTEIN 6"/>
    <property type="match status" value="1"/>
</dbReference>
<organism evidence="8 9">
    <name type="scientific">Oscillatoria acuminata PCC 6304</name>
    <dbReference type="NCBI Taxonomy" id="56110"/>
    <lineage>
        <taxon>Bacteria</taxon>
        <taxon>Bacillati</taxon>
        <taxon>Cyanobacteriota</taxon>
        <taxon>Cyanophyceae</taxon>
        <taxon>Oscillatoriophycideae</taxon>
        <taxon>Oscillatoriales</taxon>
        <taxon>Oscillatoriaceae</taxon>
        <taxon>Oscillatoria</taxon>
    </lineage>
</organism>
<accession>K9TBF7</accession>
<evidence type="ECO:0000313" key="9">
    <source>
        <dbReference type="Proteomes" id="UP000010367"/>
    </source>
</evidence>
<dbReference type="Pfam" id="PF00515">
    <property type="entry name" value="TPR_1"/>
    <property type="match status" value="1"/>
</dbReference>
<dbReference type="STRING" id="56110.Oscil6304_0102"/>
<evidence type="ECO:0000259" key="7">
    <source>
        <dbReference type="PROSITE" id="PS50011"/>
    </source>
</evidence>
<feature type="repeat" description="TPR" evidence="3">
    <location>
        <begin position="606"/>
        <end position="639"/>
    </location>
</feature>
<dbReference type="PROSITE" id="PS50005">
    <property type="entry name" value="TPR"/>
    <property type="match status" value="10"/>
</dbReference>
<dbReference type="EMBL" id="CP003607">
    <property type="protein sequence ID" value="AFY79860.1"/>
    <property type="molecule type" value="Genomic_DNA"/>
</dbReference>
<keyword evidence="6" id="KW-0812">Transmembrane</keyword>
<dbReference type="InterPro" id="IPR017441">
    <property type="entry name" value="Protein_kinase_ATP_BS"/>
</dbReference>
<feature type="repeat" description="TPR" evidence="3">
    <location>
        <begin position="334"/>
        <end position="367"/>
    </location>
</feature>
<dbReference type="PROSITE" id="PS50293">
    <property type="entry name" value="TPR_REGION"/>
    <property type="match status" value="7"/>
</dbReference>
<protein>
    <submittedName>
        <fullName evidence="8">Serine/threonine protein kinase</fullName>
    </submittedName>
</protein>
<dbReference type="Pfam" id="PF13414">
    <property type="entry name" value="TPR_11"/>
    <property type="match status" value="2"/>
</dbReference>
<feature type="domain" description="Protein kinase" evidence="7">
    <location>
        <begin position="14"/>
        <end position="281"/>
    </location>
</feature>
<dbReference type="InterPro" id="IPR000719">
    <property type="entry name" value="Prot_kinase_dom"/>
</dbReference>
<feature type="repeat" description="TPR" evidence="3">
    <location>
        <begin position="470"/>
        <end position="503"/>
    </location>
</feature>
<gene>
    <name evidence="8" type="ORF">Oscil6304_0102</name>
</gene>
<evidence type="ECO:0000256" key="2">
    <source>
        <dbReference type="ARBA" id="ARBA00022803"/>
    </source>
</evidence>
<sequence>MLGIMLGTTLGGRYKIVNSLGSGGFGATFLAQDCHLPGTAPCVVKQLQPQSTDPNTLQVARRLFDTEAESLHELGSHDRIPKLFAYFEENQEFYLVQEYIEGQDLSQELTPGEKLDEKVTLDLLRELLEVLQFVQSKNVIHRDINPRNILRRNSDKKLVLIDFGAVKQITTELLNPNGKPGFSVCIGTPGYLPSEQATGFPKPSSDIYAVGIVALQALSGLLPHEFPKDPETEEIKVAELVTVSPEFLKVLERMVRYDFRERYGSATEALEAIADLEKPTMMTVSVPGVTPLPQPRFKVSKPQWVLGVISCGIIGMGMIAGSVFVWNKIKSVNASELYHQGHTLYHLSRYEEALKRYENAIEIKADYVEAWKEKGDTLSRLNQNEAAMDAYDRAIQLNPEYLDAWIRRGDVLNRLQRYDGAIASFEKAIELVPESAEAWNGKGNTLLSLQRYEEAIAAYDQALEFQPESSEAWYARGWAFHQLKDYEAALKSYDKSVEYQFDYAVGWYNRGNVLMQLNQAKEAVESYDKAVRFQPNYAEAWYSRGNALMQLNDASEAAKSYERAVKLQTNYQEAWYSLGWALHQLRRYEQAIEAYNQAIDLKKIDYRAWYNRGNALYNLNRYQEAVSSYNEAAYVKPDHAESWYGKGNSLSTLGQYEEAILAYDRALRYQPNYRAAKEGKERAQRQIKQREKRDSPGDGNRE</sequence>
<keyword evidence="4" id="KW-0067">ATP-binding</keyword>
<proteinExistence type="predicted"/>
<dbReference type="Pfam" id="PF13432">
    <property type="entry name" value="TPR_16"/>
    <property type="match status" value="2"/>
</dbReference>
<feature type="repeat" description="TPR" evidence="3">
    <location>
        <begin position="504"/>
        <end position="537"/>
    </location>
</feature>
<name>K9TBF7_9CYAN</name>
<evidence type="ECO:0000256" key="4">
    <source>
        <dbReference type="PROSITE-ProRule" id="PRU10141"/>
    </source>
</evidence>
<evidence type="ECO:0000313" key="8">
    <source>
        <dbReference type="EMBL" id="AFY79860.1"/>
    </source>
</evidence>
<feature type="repeat" description="TPR" evidence="3">
    <location>
        <begin position="538"/>
        <end position="571"/>
    </location>
</feature>
<evidence type="ECO:0000256" key="5">
    <source>
        <dbReference type="SAM" id="MobiDB-lite"/>
    </source>
</evidence>
<keyword evidence="2 3" id="KW-0802">TPR repeat</keyword>
<dbReference type="HOGENOM" id="CLU_000288_135_5_3"/>
<dbReference type="RefSeq" id="WP_015146510.1">
    <property type="nucleotide sequence ID" value="NC_019693.1"/>
</dbReference>
<dbReference type="Gene3D" id="3.30.200.20">
    <property type="entry name" value="Phosphorylase Kinase, domain 1"/>
    <property type="match status" value="1"/>
</dbReference>
<evidence type="ECO:0000256" key="1">
    <source>
        <dbReference type="ARBA" id="ARBA00022737"/>
    </source>
</evidence>
<feature type="compositionally biased region" description="Basic and acidic residues" evidence="5">
    <location>
        <begin position="675"/>
        <end position="702"/>
    </location>
</feature>
<dbReference type="InParanoid" id="K9TBF7"/>
<feature type="repeat" description="TPR" evidence="3">
    <location>
        <begin position="436"/>
        <end position="469"/>
    </location>
</feature>
<feature type="repeat" description="TPR" evidence="3">
    <location>
        <begin position="572"/>
        <end position="605"/>
    </location>
</feature>
<reference evidence="8 9" key="1">
    <citation type="submission" date="2012-06" db="EMBL/GenBank/DDBJ databases">
        <title>Finished chromosome of genome of Oscillatoria acuminata PCC 6304.</title>
        <authorList>
            <consortium name="US DOE Joint Genome Institute"/>
            <person name="Gugger M."/>
            <person name="Coursin T."/>
            <person name="Rippka R."/>
            <person name="Tandeau De Marsac N."/>
            <person name="Huntemann M."/>
            <person name="Wei C.-L."/>
            <person name="Han J."/>
            <person name="Detter J.C."/>
            <person name="Han C."/>
            <person name="Tapia R."/>
            <person name="Davenport K."/>
            <person name="Daligault H."/>
            <person name="Erkkila T."/>
            <person name="Gu W."/>
            <person name="Munk A.C.C."/>
            <person name="Teshima H."/>
            <person name="Xu Y."/>
            <person name="Chain P."/>
            <person name="Chen A."/>
            <person name="Krypides N."/>
            <person name="Mavromatis K."/>
            <person name="Markowitz V."/>
            <person name="Szeto E."/>
            <person name="Ivanova N."/>
            <person name="Mikhailova N."/>
            <person name="Ovchinnikova G."/>
            <person name="Pagani I."/>
            <person name="Pati A."/>
            <person name="Goodwin L."/>
            <person name="Peters L."/>
            <person name="Pitluck S."/>
            <person name="Woyke T."/>
            <person name="Kerfeld C."/>
        </authorList>
    </citation>
    <scope>NUCLEOTIDE SEQUENCE [LARGE SCALE GENOMIC DNA]</scope>
    <source>
        <strain evidence="8 9">PCC 6304</strain>
    </source>
</reference>
<dbReference type="GO" id="GO:0005524">
    <property type="term" value="F:ATP binding"/>
    <property type="evidence" value="ECO:0007669"/>
    <property type="project" value="UniProtKB-UniRule"/>
</dbReference>
<dbReference type="CDD" id="cd14014">
    <property type="entry name" value="STKc_PknB_like"/>
    <property type="match status" value="1"/>
</dbReference>
<dbReference type="SMART" id="SM00028">
    <property type="entry name" value="TPR"/>
    <property type="match status" value="10"/>
</dbReference>
<keyword evidence="9" id="KW-1185">Reference proteome</keyword>
<dbReference type="InterPro" id="IPR011990">
    <property type="entry name" value="TPR-like_helical_dom_sf"/>
</dbReference>
<feature type="binding site" evidence="4">
    <location>
        <position position="45"/>
    </location>
    <ligand>
        <name>ATP</name>
        <dbReference type="ChEBI" id="CHEBI:30616"/>
    </ligand>
</feature>
<dbReference type="InterPro" id="IPR019734">
    <property type="entry name" value="TPR_rpt"/>
</dbReference>
<dbReference type="AlphaFoldDB" id="K9TBF7"/>
<dbReference type="Gene3D" id="1.25.40.10">
    <property type="entry name" value="Tetratricopeptide repeat domain"/>
    <property type="match status" value="5"/>
</dbReference>
<keyword evidence="4" id="KW-0547">Nucleotide-binding</keyword>
<dbReference type="Pfam" id="PF13181">
    <property type="entry name" value="TPR_8"/>
    <property type="match status" value="1"/>
</dbReference>
<dbReference type="Pfam" id="PF00069">
    <property type="entry name" value="Pkinase"/>
    <property type="match status" value="1"/>
</dbReference>
<dbReference type="PANTHER" id="PTHR44858:SF1">
    <property type="entry name" value="UDP-N-ACETYLGLUCOSAMINE--PEPTIDE N-ACETYLGLUCOSAMINYLTRANSFERASE SPINDLY-RELATED"/>
    <property type="match status" value="1"/>
</dbReference>
<keyword evidence="8" id="KW-0418">Kinase</keyword>
<dbReference type="KEGG" id="oac:Oscil6304_0102"/>
<dbReference type="PROSITE" id="PS00107">
    <property type="entry name" value="PROTEIN_KINASE_ATP"/>
    <property type="match status" value="1"/>
</dbReference>
<dbReference type="eggNOG" id="COG0457">
    <property type="taxonomic scope" value="Bacteria"/>
</dbReference>
<dbReference type="PROSITE" id="PS50011">
    <property type="entry name" value="PROTEIN_KINASE_DOM"/>
    <property type="match status" value="1"/>
</dbReference>
<keyword evidence="6" id="KW-0472">Membrane</keyword>
<feature type="transmembrane region" description="Helical" evidence="6">
    <location>
        <begin position="304"/>
        <end position="326"/>
    </location>
</feature>
<keyword evidence="6" id="KW-1133">Transmembrane helix</keyword>
<dbReference type="InterPro" id="IPR011009">
    <property type="entry name" value="Kinase-like_dom_sf"/>
</dbReference>
<dbReference type="eggNOG" id="COG0515">
    <property type="taxonomic scope" value="Bacteria"/>
</dbReference>
<feature type="repeat" description="TPR" evidence="3">
    <location>
        <begin position="640"/>
        <end position="673"/>
    </location>
</feature>
<keyword evidence="8" id="KW-0723">Serine/threonine-protein kinase</keyword>